<evidence type="ECO:0000256" key="4">
    <source>
        <dbReference type="ARBA" id="ARBA00022679"/>
    </source>
</evidence>
<dbReference type="GO" id="GO:0000155">
    <property type="term" value="F:phosphorelay sensor kinase activity"/>
    <property type="evidence" value="ECO:0007669"/>
    <property type="project" value="InterPro"/>
</dbReference>
<dbReference type="PROSITE" id="PS50110">
    <property type="entry name" value="RESPONSE_REGULATORY"/>
    <property type="match status" value="1"/>
</dbReference>
<protein>
    <recommendedName>
        <fullName evidence="2">histidine kinase</fullName>
        <ecNumber evidence="2">2.7.13.3</ecNumber>
    </recommendedName>
</protein>
<dbReference type="SMART" id="SM00387">
    <property type="entry name" value="HATPase_c"/>
    <property type="match status" value="1"/>
</dbReference>
<dbReference type="EC" id="2.7.13.3" evidence="2"/>
<dbReference type="Pfam" id="PF02518">
    <property type="entry name" value="HATPase_c"/>
    <property type="match status" value="1"/>
</dbReference>
<proteinExistence type="predicted"/>
<evidence type="ECO:0000256" key="3">
    <source>
        <dbReference type="ARBA" id="ARBA00022553"/>
    </source>
</evidence>
<accession>A0AA49JF75</accession>
<dbReference type="SMART" id="SM00448">
    <property type="entry name" value="REC"/>
    <property type="match status" value="1"/>
</dbReference>
<dbReference type="SUPFAM" id="SSF52172">
    <property type="entry name" value="CheY-like"/>
    <property type="match status" value="1"/>
</dbReference>
<feature type="modified residue" description="4-aspartylphosphate" evidence="6">
    <location>
        <position position="57"/>
    </location>
</feature>
<dbReference type="InterPro" id="IPR001789">
    <property type="entry name" value="Sig_transdc_resp-reg_receiver"/>
</dbReference>
<dbReference type="InterPro" id="IPR004358">
    <property type="entry name" value="Sig_transdc_His_kin-like_C"/>
</dbReference>
<dbReference type="SUPFAM" id="SSF47384">
    <property type="entry name" value="Homodimeric domain of signal transducing histidine kinase"/>
    <property type="match status" value="1"/>
</dbReference>
<evidence type="ECO:0000256" key="1">
    <source>
        <dbReference type="ARBA" id="ARBA00000085"/>
    </source>
</evidence>
<comment type="catalytic activity">
    <reaction evidence="1">
        <text>ATP + protein L-histidine = ADP + protein N-phospho-L-histidine.</text>
        <dbReference type="EC" id="2.7.13.3"/>
    </reaction>
</comment>
<dbReference type="EMBL" id="CP120682">
    <property type="protein sequence ID" value="WKN38948.1"/>
    <property type="molecule type" value="Genomic_DNA"/>
</dbReference>
<dbReference type="Pfam" id="PF00072">
    <property type="entry name" value="Response_reg"/>
    <property type="match status" value="1"/>
</dbReference>
<dbReference type="InterPro" id="IPR036097">
    <property type="entry name" value="HisK_dim/P_sf"/>
</dbReference>
<reference evidence="9" key="2">
    <citation type="journal article" date="2024" name="Antonie Van Leeuwenhoek">
        <title>Roseihalotalea indica gen. nov., sp. nov., a halophilic Bacteroidetes from mesopelagic Southwest Indian Ocean with higher carbohydrate metabolic potential.</title>
        <authorList>
            <person name="Chen B."/>
            <person name="Zhang M."/>
            <person name="Lin D."/>
            <person name="Ye J."/>
            <person name="Tang K."/>
        </authorList>
    </citation>
    <scope>NUCLEOTIDE SEQUENCE</scope>
    <source>
        <strain evidence="9">TK19036</strain>
    </source>
</reference>
<evidence type="ECO:0000256" key="5">
    <source>
        <dbReference type="ARBA" id="ARBA00022777"/>
    </source>
</evidence>
<keyword evidence="4" id="KW-0808">Transferase</keyword>
<evidence type="ECO:0000256" key="2">
    <source>
        <dbReference type="ARBA" id="ARBA00012438"/>
    </source>
</evidence>
<sequence>MRHIRILLVEDNPADQEIVKEVLSETTFFRYDLEICDRISVAEKCIDKQKPDIILLDLSLPDSTGLRTLEKLQEKDLSIPIIILTGLDDPSSSIGIEAINKGAEDYLSKEEINTQPLLAKTISFALERHKLKRELFQAMNHLQKYNEKLKDYAYVITHDLKAPLTNLRSLVQLYDQKPNDTGFRGQVVQRIGASVDRLDNMIRSFSNVFLAEKDLEKDPEAINMATAVNETKDQLAELIRTTNTRIETDFTQAPELVFVPVLFQSILQNLISNSIKYRDEQRDPRIEITTEDTDNFVIMHFQDNGIGIDLEKNRRRLFKLFNRFNKQKAEGTGVGLYMIKNILEASEGRIDIDSTPGEGTHFKLFFKKEKEFAL</sequence>
<keyword evidence="5 9" id="KW-0418">Kinase</keyword>
<evidence type="ECO:0000259" key="7">
    <source>
        <dbReference type="PROSITE" id="PS50109"/>
    </source>
</evidence>
<evidence type="ECO:0000256" key="6">
    <source>
        <dbReference type="PROSITE-ProRule" id="PRU00169"/>
    </source>
</evidence>
<feature type="domain" description="Histidine kinase" evidence="7">
    <location>
        <begin position="155"/>
        <end position="370"/>
    </location>
</feature>
<reference evidence="9" key="1">
    <citation type="journal article" date="2023" name="Comput. Struct. Biotechnol. J.">
        <title>Discovery of a novel marine Bacteroidetes with a rich repertoire of carbohydrate-active enzymes.</title>
        <authorList>
            <person name="Chen B."/>
            <person name="Liu G."/>
            <person name="Chen Q."/>
            <person name="Wang H."/>
            <person name="Liu L."/>
            <person name="Tang K."/>
        </authorList>
    </citation>
    <scope>NUCLEOTIDE SEQUENCE</scope>
    <source>
        <strain evidence="9">TK19036</strain>
    </source>
</reference>
<organism evidence="9">
    <name type="scientific">Roseihalotalea indica</name>
    <dbReference type="NCBI Taxonomy" id="2867963"/>
    <lineage>
        <taxon>Bacteria</taxon>
        <taxon>Pseudomonadati</taxon>
        <taxon>Bacteroidota</taxon>
        <taxon>Cytophagia</taxon>
        <taxon>Cytophagales</taxon>
        <taxon>Catalimonadaceae</taxon>
        <taxon>Roseihalotalea</taxon>
    </lineage>
</organism>
<dbReference type="InterPro" id="IPR052162">
    <property type="entry name" value="Sensor_kinase/Photoreceptor"/>
</dbReference>
<dbReference type="InterPro" id="IPR036890">
    <property type="entry name" value="HATPase_C_sf"/>
</dbReference>
<dbReference type="Gene3D" id="1.10.287.130">
    <property type="match status" value="1"/>
</dbReference>
<gene>
    <name evidence="9" type="ORF">K4G66_09560</name>
</gene>
<feature type="domain" description="Response regulatory" evidence="8">
    <location>
        <begin position="5"/>
        <end position="124"/>
    </location>
</feature>
<dbReference type="PROSITE" id="PS50109">
    <property type="entry name" value="HIS_KIN"/>
    <property type="match status" value="1"/>
</dbReference>
<dbReference type="InterPro" id="IPR003594">
    <property type="entry name" value="HATPase_dom"/>
</dbReference>
<dbReference type="Gene3D" id="3.40.50.2300">
    <property type="match status" value="1"/>
</dbReference>
<dbReference type="AlphaFoldDB" id="A0AA49JF75"/>
<evidence type="ECO:0000259" key="8">
    <source>
        <dbReference type="PROSITE" id="PS50110"/>
    </source>
</evidence>
<dbReference type="SUPFAM" id="SSF55874">
    <property type="entry name" value="ATPase domain of HSP90 chaperone/DNA topoisomerase II/histidine kinase"/>
    <property type="match status" value="1"/>
</dbReference>
<dbReference type="Gene3D" id="3.30.565.10">
    <property type="entry name" value="Histidine kinase-like ATPase, C-terminal domain"/>
    <property type="match status" value="1"/>
</dbReference>
<dbReference type="PANTHER" id="PTHR43304:SF1">
    <property type="entry name" value="PAC DOMAIN-CONTAINING PROTEIN"/>
    <property type="match status" value="1"/>
</dbReference>
<dbReference type="PANTHER" id="PTHR43304">
    <property type="entry name" value="PHYTOCHROME-LIKE PROTEIN CPH1"/>
    <property type="match status" value="1"/>
</dbReference>
<dbReference type="InterPro" id="IPR003661">
    <property type="entry name" value="HisK_dim/P_dom"/>
</dbReference>
<keyword evidence="3 6" id="KW-0597">Phosphoprotein</keyword>
<dbReference type="InterPro" id="IPR005467">
    <property type="entry name" value="His_kinase_dom"/>
</dbReference>
<dbReference type="CDD" id="cd00082">
    <property type="entry name" value="HisKA"/>
    <property type="match status" value="1"/>
</dbReference>
<evidence type="ECO:0000313" key="9">
    <source>
        <dbReference type="EMBL" id="WKN38948.1"/>
    </source>
</evidence>
<dbReference type="InterPro" id="IPR011006">
    <property type="entry name" value="CheY-like_superfamily"/>
</dbReference>
<name>A0AA49JF75_9BACT</name>
<dbReference type="PRINTS" id="PR00344">
    <property type="entry name" value="BCTRLSENSOR"/>
</dbReference>